<protein>
    <submittedName>
        <fullName evidence="1">Uncharacterized protein</fullName>
    </submittedName>
</protein>
<evidence type="ECO:0000313" key="2">
    <source>
        <dbReference type="Proteomes" id="UP001211544"/>
    </source>
</evidence>
<proteinExistence type="predicted"/>
<dbReference type="Proteomes" id="UP001211544">
    <property type="component" value="Chromosome"/>
</dbReference>
<dbReference type="SUPFAM" id="SSF55729">
    <property type="entry name" value="Acyl-CoA N-acyltransferases (Nat)"/>
    <property type="match status" value="1"/>
</dbReference>
<name>A0AAJ5U979_9GAMM</name>
<evidence type="ECO:0000313" key="1">
    <source>
        <dbReference type="EMBL" id="WBG90020.1"/>
    </source>
</evidence>
<accession>A0AAJ5U979</accession>
<organism evidence="1 2">
    <name type="scientific">Pantoea piersonii</name>
    <dbReference type="NCBI Taxonomy" id="2364647"/>
    <lineage>
        <taxon>Bacteria</taxon>
        <taxon>Pseudomonadati</taxon>
        <taxon>Pseudomonadota</taxon>
        <taxon>Gammaproteobacteria</taxon>
        <taxon>Enterobacterales</taxon>
        <taxon>Erwiniaceae</taxon>
        <taxon>Pantoea</taxon>
    </lineage>
</organism>
<keyword evidence="2" id="KW-1185">Reference proteome</keyword>
<dbReference type="RefSeq" id="WP_269949329.1">
    <property type="nucleotide sequence ID" value="NZ_CP104758.1"/>
</dbReference>
<dbReference type="InterPro" id="IPR016181">
    <property type="entry name" value="Acyl_CoA_acyltransferase"/>
</dbReference>
<dbReference type="EMBL" id="CP104758">
    <property type="protein sequence ID" value="WBG90020.1"/>
    <property type="molecule type" value="Genomic_DNA"/>
</dbReference>
<dbReference type="KEGG" id="kpie:N5580_13075"/>
<dbReference type="AlphaFoldDB" id="A0AAJ5U979"/>
<gene>
    <name evidence="1" type="ORF">N5580_13075</name>
</gene>
<sequence>MKIVPYEPQHLLLIKPQPSQESLERTPERAAQLAQYESFTGLIGDRVVAIGGLVELNPIRAYLYLIVTDDIQHQWIQLYRVARRLIGLALNDYIRLETLSAFPEADRWLELIGFQFEGVMRRAGPDGCDAKMYSIVRVDDAVHTISQQ</sequence>
<reference evidence="1 2" key="1">
    <citation type="journal article" date="2022" name="J Glob Antimicrob Resist">
        <title>First complete genome of a multidrug resistant strain of the novel human pathogen Kalamiella piersonii (GABEKP28) identified in human saliva.</title>
        <authorList>
            <person name="McDonagh F."/>
            <person name="Singh N.K."/>
            <person name="Venkateswaran K."/>
            <person name="Lonappan A.M."/>
            <person name="Hallahan B."/>
            <person name="Tuohy A."/>
            <person name="Burke L."/>
            <person name="Kovarova A."/>
            <person name="Miliotis G."/>
        </authorList>
    </citation>
    <scope>NUCLEOTIDE SEQUENCE [LARGE SCALE GENOMIC DNA]</scope>
    <source>
        <strain evidence="1 2">GABEKP28</strain>
    </source>
</reference>